<evidence type="ECO:0000256" key="1">
    <source>
        <dbReference type="ARBA" id="ARBA00022801"/>
    </source>
</evidence>
<dbReference type="Proteomes" id="UP000587527">
    <property type="component" value="Unassembled WGS sequence"/>
</dbReference>
<dbReference type="SUPFAM" id="SSF81606">
    <property type="entry name" value="PP2C-like"/>
    <property type="match status" value="1"/>
</dbReference>
<dbReference type="AlphaFoldDB" id="A0A841BM66"/>
<dbReference type="SMART" id="SM00331">
    <property type="entry name" value="PP2C_SIG"/>
    <property type="match status" value="1"/>
</dbReference>
<dbReference type="Gene3D" id="3.60.40.10">
    <property type="entry name" value="PPM-type phosphatase domain"/>
    <property type="match status" value="1"/>
</dbReference>
<sequence>MPGADHTASEAAIEAVLAACPPATGADSPAYVDQVLMLLGEHLRADGCALLVDRNDGTGLAVEASWGQPLREGTAVRVALSIGAPWHAQLLVGTPDPQGSRLLTAVASRLLGLALDMQRLYESDQARQQSLTFLVEVSDLLTQSLDLALTTALIPRLVVPRLGSWAALYLGEPGGEHPLVAVSHVDENATTDMFDRRHELGRSLATARLAAVFDAPPGSPLPAPLSGFAVPLLANGQRIGALVIGREHRPPLEDMILAEELARRASAAITNARLHEERRRIAHTLQQSLLPKTLPWIPRVDVGACYLPSGVGTEVGGDLYDVMAMPDGRWLAYVGDVSGKGIQAAAMTGFVRDVIRILVADGKPVPTILSILNTTLFERAERYITLALTTIDAPDLRSGVAEVTVYLAGHDAPLLLHADAEVTSVGVGGTALGLVASTSATAVPVSLSPGDTLVFHTDGVTERRRGREFLGRDRVCATLSTLAGHPAEVIAERIASLAKNFSAEPVRDDIAVLAVRNAAS</sequence>
<organism evidence="3 4">
    <name type="scientific">Allocatelliglobosispora scoriae</name>
    <dbReference type="NCBI Taxonomy" id="643052"/>
    <lineage>
        <taxon>Bacteria</taxon>
        <taxon>Bacillati</taxon>
        <taxon>Actinomycetota</taxon>
        <taxon>Actinomycetes</taxon>
        <taxon>Micromonosporales</taxon>
        <taxon>Micromonosporaceae</taxon>
        <taxon>Allocatelliglobosispora</taxon>
    </lineage>
</organism>
<feature type="domain" description="PPM-type phosphatase" evidence="2">
    <location>
        <begin position="300"/>
        <end position="517"/>
    </location>
</feature>
<dbReference type="SUPFAM" id="SSF55781">
    <property type="entry name" value="GAF domain-like"/>
    <property type="match status" value="1"/>
</dbReference>
<evidence type="ECO:0000259" key="2">
    <source>
        <dbReference type="SMART" id="SM00331"/>
    </source>
</evidence>
<comment type="caution">
    <text evidence="3">The sequence shown here is derived from an EMBL/GenBank/DDBJ whole genome shotgun (WGS) entry which is preliminary data.</text>
</comment>
<dbReference type="PANTHER" id="PTHR43156:SF2">
    <property type="entry name" value="STAGE II SPORULATION PROTEIN E"/>
    <property type="match status" value="1"/>
</dbReference>
<dbReference type="Pfam" id="PF07228">
    <property type="entry name" value="SpoIIE"/>
    <property type="match status" value="1"/>
</dbReference>
<dbReference type="RefSeq" id="WP_184834923.1">
    <property type="nucleotide sequence ID" value="NZ_JACHMN010000002.1"/>
</dbReference>
<dbReference type="Gene3D" id="3.30.450.40">
    <property type="match status" value="1"/>
</dbReference>
<gene>
    <name evidence="3" type="ORF">F4553_002134</name>
</gene>
<proteinExistence type="predicted"/>
<keyword evidence="1" id="KW-0378">Hydrolase</keyword>
<name>A0A841BM66_9ACTN</name>
<evidence type="ECO:0000313" key="4">
    <source>
        <dbReference type="Proteomes" id="UP000587527"/>
    </source>
</evidence>
<protein>
    <submittedName>
        <fullName evidence="3">Serine phosphatase RsbU (Regulator of sigma subunit)</fullName>
    </submittedName>
</protein>
<dbReference type="InterPro" id="IPR001932">
    <property type="entry name" value="PPM-type_phosphatase-like_dom"/>
</dbReference>
<dbReference type="InterPro" id="IPR029016">
    <property type="entry name" value="GAF-like_dom_sf"/>
</dbReference>
<dbReference type="InterPro" id="IPR052016">
    <property type="entry name" value="Bact_Sigma-Reg"/>
</dbReference>
<reference evidence="3 4" key="1">
    <citation type="submission" date="2020-08" db="EMBL/GenBank/DDBJ databases">
        <title>Sequencing the genomes of 1000 actinobacteria strains.</title>
        <authorList>
            <person name="Klenk H.-P."/>
        </authorList>
    </citation>
    <scope>NUCLEOTIDE SEQUENCE [LARGE SCALE GENOMIC DNA]</scope>
    <source>
        <strain evidence="3 4">DSM 45362</strain>
    </source>
</reference>
<dbReference type="PANTHER" id="PTHR43156">
    <property type="entry name" value="STAGE II SPORULATION PROTEIN E-RELATED"/>
    <property type="match status" value="1"/>
</dbReference>
<dbReference type="EMBL" id="JACHMN010000002">
    <property type="protein sequence ID" value="MBB5868755.1"/>
    <property type="molecule type" value="Genomic_DNA"/>
</dbReference>
<evidence type="ECO:0000313" key="3">
    <source>
        <dbReference type="EMBL" id="MBB5868755.1"/>
    </source>
</evidence>
<dbReference type="InterPro" id="IPR036457">
    <property type="entry name" value="PPM-type-like_dom_sf"/>
</dbReference>
<keyword evidence="4" id="KW-1185">Reference proteome</keyword>
<dbReference type="GO" id="GO:0016791">
    <property type="term" value="F:phosphatase activity"/>
    <property type="evidence" value="ECO:0007669"/>
    <property type="project" value="TreeGrafter"/>
</dbReference>
<accession>A0A841BM66</accession>